<dbReference type="PANTHER" id="PTHR11211:SF40">
    <property type="entry name" value="MIRROR, ISOFORM C"/>
    <property type="match status" value="1"/>
</dbReference>
<dbReference type="CDD" id="cd00086">
    <property type="entry name" value="homeodomain"/>
    <property type="match status" value="1"/>
</dbReference>
<comment type="caution">
    <text evidence="9">The sequence shown here is derived from an EMBL/GenBank/DDBJ whole genome shotgun (WGS) entry which is preliminary data.</text>
</comment>
<comment type="similarity">
    <text evidence="2">Belongs to the TALE/IRO homeobox family.</text>
</comment>
<comment type="subcellular location">
    <subcellularLocation>
        <location evidence="1 6">Nucleus</location>
    </subcellularLocation>
</comment>
<dbReference type="PROSITE" id="PS50071">
    <property type="entry name" value="HOMEOBOX_2"/>
    <property type="match status" value="1"/>
</dbReference>
<feature type="compositionally biased region" description="Acidic residues" evidence="7">
    <location>
        <begin position="313"/>
        <end position="324"/>
    </location>
</feature>
<dbReference type="Proteomes" id="UP000192578">
    <property type="component" value="Unassembled WGS sequence"/>
</dbReference>
<accession>A0A1W0X8A4</accession>
<evidence type="ECO:0000259" key="8">
    <source>
        <dbReference type="PROSITE" id="PS50071"/>
    </source>
</evidence>
<dbReference type="GO" id="GO:0000981">
    <property type="term" value="F:DNA-binding transcription factor activity, RNA polymerase II-specific"/>
    <property type="evidence" value="ECO:0007669"/>
    <property type="project" value="InterPro"/>
</dbReference>
<dbReference type="InterPro" id="IPR008422">
    <property type="entry name" value="KN_HD"/>
</dbReference>
<dbReference type="PANTHER" id="PTHR11211">
    <property type="entry name" value="IROQUOIS-CLASS HOMEODOMAIN PROTEIN IRX"/>
    <property type="match status" value="1"/>
</dbReference>
<evidence type="ECO:0000313" key="10">
    <source>
        <dbReference type="Proteomes" id="UP000192578"/>
    </source>
</evidence>
<evidence type="ECO:0000256" key="1">
    <source>
        <dbReference type="ARBA" id="ARBA00004123"/>
    </source>
</evidence>
<dbReference type="PROSITE" id="PS00027">
    <property type="entry name" value="HOMEOBOX_1"/>
    <property type="match status" value="1"/>
</dbReference>
<feature type="compositionally biased region" description="Low complexity" evidence="7">
    <location>
        <begin position="83"/>
        <end position="111"/>
    </location>
</feature>
<organism evidence="9 10">
    <name type="scientific">Hypsibius exemplaris</name>
    <name type="common">Freshwater tardigrade</name>
    <dbReference type="NCBI Taxonomy" id="2072580"/>
    <lineage>
        <taxon>Eukaryota</taxon>
        <taxon>Metazoa</taxon>
        <taxon>Ecdysozoa</taxon>
        <taxon>Tardigrada</taxon>
        <taxon>Eutardigrada</taxon>
        <taxon>Parachela</taxon>
        <taxon>Hypsibioidea</taxon>
        <taxon>Hypsibiidae</taxon>
        <taxon>Hypsibius</taxon>
    </lineage>
</organism>
<dbReference type="OrthoDB" id="5399138at2759"/>
<feature type="compositionally biased region" description="Polar residues" evidence="7">
    <location>
        <begin position="497"/>
        <end position="512"/>
    </location>
</feature>
<reference evidence="10" key="1">
    <citation type="submission" date="2017-01" db="EMBL/GenBank/DDBJ databases">
        <title>Comparative genomics of anhydrobiosis in the tardigrade Hypsibius dujardini.</title>
        <authorList>
            <person name="Yoshida Y."/>
            <person name="Koutsovoulos G."/>
            <person name="Laetsch D."/>
            <person name="Stevens L."/>
            <person name="Kumar S."/>
            <person name="Horikawa D."/>
            <person name="Ishino K."/>
            <person name="Komine S."/>
            <person name="Tomita M."/>
            <person name="Blaxter M."/>
            <person name="Arakawa K."/>
        </authorList>
    </citation>
    <scope>NUCLEOTIDE SEQUENCE [LARGE SCALE GENOMIC DNA]</scope>
    <source>
        <strain evidence="10">Z151</strain>
    </source>
</reference>
<dbReference type="InterPro" id="IPR017970">
    <property type="entry name" value="Homeobox_CS"/>
</dbReference>
<name>A0A1W0X8A4_HYPEX</name>
<dbReference type="GO" id="GO:0005634">
    <property type="term" value="C:nucleus"/>
    <property type="evidence" value="ECO:0007669"/>
    <property type="project" value="UniProtKB-SubCell"/>
</dbReference>
<dbReference type="InterPro" id="IPR001356">
    <property type="entry name" value="HD"/>
</dbReference>
<dbReference type="GO" id="GO:0048468">
    <property type="term" value="P:cell development"/>
    <property type="evidence" value="ECO:0007669"/>
    <property type="project" value="TreeGrafter"/>
</dbReference>
<keyword evidence="10" id="KW-1185">Reference proteome</keyword>
<dbReference type="EMBL" id="MTYJ01000010">
    <property type="protein sequence ID" value="OQV23766.1"/>
    <property type="molecule type" value="Genomic_DNA"/>
</dbReference>
<dbReference type="GO" id="GO:0000978">
    <property type="term" value="F:RNA polymerase II cis-regulatory region sequence-specific DNA binding"/>
    <property type="evidence" value="ECO:0007669"/>
    <property type="project" value="TreeGrafter"/>
</dbReference>
<evidence type="ECO:0000256" key="3">
    <source>
        <dbReference type="ARBA" id="ARBA00023125"/>
    </source>
</evidence>
<keyword evidence="3 6" id="KW-0238">DNA-binding</keyword>
<dbReference type="GO" id="GO:0030182">
    <property type="term" value="P:neuron differentiation"/>
    <property type="evidence" value="ECO:0007669"/>
    <property type="project" value="TreeGrafter"/>
</dbReference>
<dbReference type="FunFam" id="1.10.10.60:FF:000003">
    <property type="entry name" value="Iroquois-class homeobox protein IRX"/>
    <property type="match status" value="1"/>
</dbReference>
<dbReference type="SUPFAM" id="SSF46689">
    <property type="entry name" value="Homeodomain-like"/>
    <property type="match status" value="1"/>
</dbReference>
<keyword evidence="4 6" id="KW-0371">Homeobox</keyword>
<evidence type="ECO:0000256" key="2">
    <source>
        <dbReference type="ARBA" id="ARBA00008446"/>
    </source>
</evidence>
<protein>
    <submittedName>
        <fullName evidence="9">Iroquois-class homeodomain protein IRX-6</fullName>
    </submittedName>
</protein>
<feature type="compositionally biased region" description="Basic and acidic residues" evidence="7">
    <location>
        <begin position="590"/>
        <end position="600"/>
    </location>
</feature>
<evidence type="ECO:0000256" key="6">
    <source>
        <dbReference type="PROSITE-ProRule" id="PRU00108"/>
    </source>
</evidence>
<evidence type="ECO:0000256" key="7">
    <source>
        <dbReference type="SAM" id="MobiDB-lite"/>
    </source>
</evidence>
<evidence type="ECO:0000256" key="4">
    <source>
        <dbReference type="ARBA" id="ARBA00023155"/>
    </source>
</evidence>
<feature type="compositionally biased region" description="Pro residues" evidence="7">
    <location>
        <begin position="73"/>
        <end position="82"/>
    </location>
</feature>
<proteinExistence type="inferred from homology"/>
<dbReference type="Gene3D" id="1.10.10.60">
    <property type="entry name" value="Homeodomain-like"/>
    <property type="match status" value="1"/>
</dbReference>
<keyword evidence="5 6" id="KW-0539">Nucleus</keyword>
<evidence type="ECO:0000256" key="5">
    <source>
        <dbReference type="ARBA" id="ARBA00023242"/>
    </source>
</evidence>
<feature type="DNA-binding region" description="Homeobox" evidence="6">
    <location>
        <begin position="222"/>
        <end position="284"/>
    </location>
</feature>
<feature type="domain" description="Homeobox" evidence="8">
    <location>
        <begin position="220"/>
        <end position="283"/>
    </location>
</feature>
<dbReference type="AlphaFoldDB" id="A0A1W0X8A4"/>
<feature type="region of interest" description="Disordered" evidence="7">
    <location>
        <begin position="497"/>
        <end position="650"/>
    </location>
</feature>
<feature type="compositionally biased region" description="Low complexity" evidence="7">
    <location>
        <begin position="354"/>
        <end position="382"/>
    </location>
</feature>
<sequence length="650" mass="69792">MASSYPQFGLNYAMANSGQMMLGPGPGSHTSACDPAHARPIQTDPQTGQPICICQYERFINTYRQYFPHPAAFHPPPPPPPNSNSNANTNNNINLEHPSGGISSSTVPSSSNNGAFSPPVSSVNAPGGHSIPVDPIQAMYATHGPMRDAGGVFGDFKDLSPGEANAAAWRVAAAGMGMGMGPQNGALGPAGCYGGYDPSMGAASVYSSNPYCSNGYAMDPSGMNRRKNATRETTSQLKHWLYEHRKNPYPTKGEKIMLAIVTKMTLTQVSTWFANARRRLKKENKMTWSPRNRGCEDDDKSDTERDPGNDLEKNDDEDDEDGDSMSDMSSLTDENKRRSSISPGNRDCKDATELQSLQSLQPTSSVNNKSSTSSSGSTTITANNKPRIWSLADVAGVDKPTISPPITTRSQLTPTFPHPPAIQMNSHHSSYHQHAAVAAMAAGMNVSMGGMNRGALPPAGMGFFHHHHHQYQHHSSGPAPGLAVNLFTSNPNSAFSTPVVQPHNTTTNNRFSSMPLVMHSMPPHLQQSPPDLALADNNFNPIGRGKVPSSDDDRVGQPAGNKRHRPDPHQLQDGVTQLPMTTMTATSQHSPDRLKDEEAPHTSNRIDSGLSLIEERSRQGSSNGPSDQRCRSSFDPTQKVTAPPAPPGSV</sequence>
<feature type="region of interest" description="Disordered" evidence="7">
    <location>
        <begin position="70"/>
        <end position="117"/>
    </location>
</feature>
<dbReference type="Pfam" id="PF05920">
    <property type="entry name" value="Homeobox_KN"/>
    <property type="match status" value="1"/>
</dbReference>
<dbReference type="SMART" id="SM00389">
    <property type="entry name" value="HOX"/>
    <property type="match status" value="1"/>
</dbReference>
<dbReference type="InterPro" id="IPR009057">
    <property type="entry name" value="Homeodomain-like_sf"/>
</dbReference>
<feature type="compositionally biased region" description="Polar residues" evidence="7">
    <location>
        <begin position="573"/>
        <end position="589"/>
    </location>
</feature>
<feature type="compositionally biased region" description="Basic and acidic residues" evidence="7">
    <location>
        <begin position="302"/>
        <end position="312"/>
    </location>
</feature>
<evidence type="ECO:0000313" key="9">
    <source>
        <dbReference type="EMBL" id="OQV23766.1"/>
    </source>
</evidence>
<feature type="region of interest" description="Disordered" evidence="7">
    <location>
        <begin position="284"/>
        <end position="382"/>
    </location>
</feature>
<gene>
    <name evidence="9" type="ORF">BV898_02497</name>
</gene>